<protein>
    <submittedName>
        <fullName evidence="3">Uncharacterized protein</fullName>
    </submittedName>
</protein>
<feature type="compositionally biased region" description="Pro residues" evidence="1">
    <location>
        <begin position="97"/>
        <end position="123"/>
    </location>
</feature>
<feature type="region of interest" description="Disordered" evidence="1">
    <location>
        <begin position="50"/>
        <end position="130"/>
    </location>
</feature>
<name>A0A1V0SHP8_9VIRU</name>
<accession>A0A1V0SHP8</accession>
<organism evidence="3">
    <name type="scientific">Klosneuvirus KNV1</name>
    <dbReference type="NCBI Taxonomy" id="1977640"/>
    <lineage>
        <taxon>Viruses</taxon>
        <taxon>Varidnaviria</taxon>
        <taxon>Bamfordvirae</taxon>
        <taxon>Nucleocytoviricota</taxon>
        <taxon>Megaviricetes</taxon>
        <taxon>Imitervirales</taxon>
        <taxon>Mimiviridae</taxon>
        <taxon>Klosneuvirinae</taxon>
        <taxon>Klosneuvirus</taxon>
    </lineage>
</organism>
<gene>
    <name evidence="3" type="ORF">Klosneuvirus_1_90</name>
</gene>
<evidence type="ECO:0000256" key="2">
    <source>
        <dbReference type="SAM" id="Phobius"/>
    </source>
</evidence>
<sequence>MPDNKPSSNMPLIIGGIVIILCICYYCFCLLSGGGGGYYWYSSTPAEEQTQPIATPSSTPSPVTETPSTNVSPLISGSPVSGSTPYAPIDITQQPPTVSPPTPTPTAPTPTAPTPTAPAPTAPTPTTVALDCTKDQPSAVTYYNTLGEWKGVYTMSPILNNKVDASNCDIGYNYIPVGQTTSSGMDRRRFTYNWDGSKWVASAMGANDSGKTVNLPSAPTPSTTTSINTLKYGNRIKIKAIPKNTIWGGYLSPCGSASGTNCGFNVTLRPDAQYNSNGGDSSGLRNWIILPAVGNSATTGSSVKYGDGIQLKAVPTNTSWGGILSVCKDMNTTGCGINVSTITDTLYNSSGGDASLLRTWIIVNPTGTTGTYVNFGDTIRIMKLPSLISTNIGGIPIPMPLPGGYLSPCGTNDTVCGIAVTLRPDATYTTEGGDSSKLRDWVIEKVAETFDGNIGYQTNSGYQNYTLTGNAFDGIINDFDNEYNKWNMIYRR</sequence>
<reference evidence="3" key="1">
    <citation type="journal article" date="2017" name="Science">
        <title>Giant viruses with an expanded complement of translation system components.</title>
        <authorList>
            <person name="Schulz F."/>
            <person name="Yutin N."/>
            <person name="Ivanova N.N."/>
            <person name="Ortega D.R."/>
            <person name="Lee T.K."/>
            <person name="Vierheilig J."/>
            <person name="Daims H."/>
            <person name="Horn M."/>
            <person name="Wagner M."/>
            <person name="Jensen G.J."/>
            <person name="Kyrpides N.C."/>
            <person name="Koonin E.V."/>
            <person name="Woyke T."/>
        </authorList>
    </citation>
    <scope>NUCLEOTIDE SEQUENCE</scope>
    <source>
        <strain evidence="3">KNV1</strain>
    </source>
</reference>
<evidence type="ECO:0000256" key="1">
    <source>
        <dbReference type="SAM" id="MobiDB-lite"/>
    </source>
</evidence>
<feature type="compositionally biased region" description="Low complexity" evidence="1">
    <location>
        <begin position="55"/>
        <end position="73"/>
    </location>
</feature>
<proteinExistence type="predicted"/>
<keyword evidence="2" id="KW-0472">Membrane</keyword>
<feature type="transmembrane region" description="Helical" evidence="2">
    <location>
        <begin position="12"/>
        <end position="41"/>
    </location>
</feature>
<keyword evidence="2" id="KW-1133">Transmembrane helix</keyword>
<dbReference type="EMBL" id="KY684108">
    <property type="protein sequence ID" value="ARF11233.1"/>
    <property type="molecule type" value="Genomic_DNA"/>
</dbReference>
<evidence type="ECO:0000313" key="3">
    <source>
        <dbReference type="EMBL" id="ARF11233.1"/>
    </source>
</evidence>
<keyword evidence="2" id="KW-0812">Transmembrane</keyword>